<dbReference type="EMBL" id="JARK01001349">
    <property type="protein sequence ID" value="EYC24572.1"/>
    <property type="molecule type" value="Genomic_DNA"/>
</dbReference>
<sequence length="430" mass="49229">MKSLHGLVLLQYILYAGFAYGRSSDNAFRAKFIRSELNYTDFLKGAANNSETMVPLQDTSTDTFFHVGTIPIGKLHNYTSLKFEDLLAGAKNKAWIPAQQLKEEIVNCIDLSYGSFSSNEFKYDKELHGWMIMTKFSCTPLKRDNILLGIAIARVRFRLKEVYLRRQNTYWTTSGRSIMIRDIQKIADLFALRYSKFVSNRAEEDLKALNSRPRESRKRSGTLLHLSSEAYEILEKKFPINLEYSPASGSRPFIFTSLTIPVKSRVMVVQASKRHSVLLNLSRELSGAAAETLDSCAEPSCFTQTKVRPIQSESAPIKSCLQPNGDWKLKNDQHHCTVENAIIKRLGNEQDLIVYQTSRSFFKFDTHKRRTAHGVVEARQELTEEATDLWTNLVQQQSSLALLMHHKRTVLPEKEKLKAFWRGQFLTSLQ</sequence>
<comment type="caution">
    <text evidence="2">The sequence shown here is derived from an EMBL/GenBank/DDBJ whole genome shotgun (WGS) entry which is preliminary data.</text>
</comment>
<name>A0A016VC45_9BILA</name>
<feature type="chain" id="PRO_5001493262" evidence="1">
    <location>
        <begin position="22"/>
        <end position="430"/>
    </location>
</feature>
<keyword evidence="1" id="KW-0732">Signal</keyword>
<organism evidence="2 3">
    <name type="scientific">Ancylostoma ceylanicum</name>
    <dbReference type="NCBI Taxonomy" id="53326"/>
    <lineage>
        <taxon>Eukaryota</taxon>
        <taxon>Metazoa</taxon>
        <taxon>Ecdysozoa</taxon>
        <taxon>Nematoda</taxon>
        <taxon>Chromadorea</taxon>
        <taxon>Rhabditida</taxon>
        <taxon>Rhabditina</taxon>
        <taxon>Rhabditomorpha</taxon>
        <taxon>Strongyloidea</taxon>
        <taxon>Ancylostomatidae</taxon>
        <taxon>Ancylostomatinae</taxon>
        <taxon>Ancylostoma</taxon>
    </lineage>
</organism>
<dbReference type="OrthoDB" id="5827120at2759"/>
<protein>
    <submittedName>
        <fullName evidence="2">Uncharacterized protein</fullName>
    </submittedName>
</protein>
<feature type="signal peptide" evidence="1">
    <location>
        <begin position="1"/>
        <end position="21"/>
    </location>
</feature>
<dbReference type="AlphaFoldDB" id="A0A016VC45"/>
<evidence type="ECO:0000313" key="2">
    <source>
        <dbReference type="EMBL" id="EYC24572.1"/>
    </source>
</evidence>
<evidence type="ECO:0000256" key="1">
    <source>
        <dbReference type="SAM" id="SignalP"/>
    </source>
</evidence>
<reference evidence="3" key="1">
    <citation type="journal article" date="2015" name="Nat. Genet.">
        <title>The genome and transcriptome of the zoonotic hookworm Ancylostoma ceylanicum identify infection-specific gene families.</title>
        <authorList>
            <person name="Schwarz E.M."/>
            <person name="Hu Y."/>
            <person name="Antoshechkin I."/>
            <person name="Miller M.M."/>
            <person name="Sternberg P.W."/>
            <person name="Aroian R.V."/>
        </authorList>
    </citation>
    <scope>NUCLEOTIDE SEQUENCE</scope>
    <source>
        <strain evidence="3">HY135</strain>
    </source>
</reference>
<dbReference type="Proteomes" id="UP000024635">
    <property type="component" value="Unassembled WGS sequence"/>
</dbReference>
<accession>A0A016VC45</accession>
<proteinExistence type="predicted"/>
<gene>
    <name evidence="2" type="primary">Acey_s0013.g1976</name>
    <name evidence="2" type="synonym">Acey-F13C5.3</name>
    <name evidence="2" type="ORF">Y032_0013g1976</name>
</gene>
<keyword evidence="3" id="KW-1185">Reference proteome</keyword>
<dbReference type="STRING" id="53326.A0A016VC45"/>
<evidence type="ECO:0000313" key="3">
    <source>
        <dbReference type="Proteomes" id="UP000024635"/>
    </source>
</evidence>